<evidence type="ECO:0000313" key="2">
    <source>
        <dbReference type="Proteomes" id="UP000447434"/>
    </source>
</evidence>
<dbReference type="Proteomes" id="UP000447434">
    <property type="component" value="Chromosome 5"/>
</dbReference>
<sequence>MFFFFYFILEEGYQICASIRINQNIELSRGSEKSMWVLWRTLLIACRISWRDRDGRKNYVKSEKPMILLHPLDKPSWFSWKTEACD</sequence>
<organism evidence="1 2">
    <name type="scientific">Lupinus albus</name>
    <name type="common">White lupine</name>
    <name type="synonym">Lupinus termis</name>
    <dbReference type="NCBI Taxonomy" id="3870"/>
    <lineage>
        <taxon>Eukaryota</taxon>
        <taxon>Viridiplantae</taxon>
        <taxon>Streptophyta</taxon>
        <taxon>Embryophyta</taxon>
        <taxon>Tracheophyta</taxon>
        <taxon>Spermatophyta</taxon>
        <taxon>Magnoliopsida</taxon>
        <taxon>eudicotyledons</taxon>
        <taxon>Gunneridae</taxon>
        <taxon>Pentapetalae</taxon>
        <taxon>rosids</taxon>
        <taxon>fabids</taxon>
        <taxon>Fabales</taxon>
        <taxon>Fabaceae</taxon>
        <taxon>Papilionoideae</taxon>
        <taxon>50 kb inversion clade</taxon>
        <taxon>genistoids sensu lato</taxon>
        <taxon>core genistoids</taxon>
        <taxon>Genisteae</taxon>
        <taxon>Lupinus</taxon>
    </lineage>
</organism>
<accession>A0A6A4QJD6</accession>
<dbReference type="EMBL" id="WOCE01000005">
    <property type="protein sequence ID" value="KAE9613324.1"/>
    <property type="molecule type" value="Genomic_DNA"/>
</dbReference>
<proteinExistence type="predicted"/>
<protein>
    <submittedName>
        <fullName evidence="1">Uncharacterized protein</fullName>
    </submittedName>
</protein>
<evidence type="ECO:0000313" key="1">
    <source>
        <dbReference type="EMBL" id="KAE9613324.1"/>
    </source>
</evidence>
<dbReference type="AlphaFoldDB" id="A0A6A4QJD6"/>
<gene>
    <name evidence="1" type="ORF">Lalb_Chr05g0216271</name>
</gene>
<reference evidence="2" key="1">
    <citation type="journal article" date="2020" name="Nat. Commun.">
        <title>Genome sequence of the cluster root forming white lupin.</title>
        <authorList>
            <person name="Hufnagel B."/>
            <person name="Marques A."/>
            <person name="Soriano A."/>
            <person name="Marques L."/>
            <person name="Divol F."/>
            <person name="Doumas P."/>
            <person name="Sallet E."/>
            <person name="Mancinotti D."/>
            <person name="Carrere S."/>
            <person name="Marande W."/>
            <person name="Arribat S."/>
            <person name="Keller J."/>
            <person name="Huneau C."/>
            <person name="Blein T."/>
            <person name="Aime D."/>
            <person name="Laguerre M."/>
            <person name="Taylor J."/>
            <person name="Schubert V."/>
            <person name="Nelson M."/>
            <person name="Geu-Flores F."/>
            <person name="Crespi M."/>
            <person name="Gallardo-Guerrero K."/>
            <person name="Delaux P.-M."/>
            <person name="Salse J."/>
            <person name="Berges H."/>
            <person name="Guyot R."/>
            <person name="Gouzy J."/>
            <person name="Peret B."/>
        </authorList>
    </citation>
    <scope>NUCLEOTIDE SEQUENCE [LARGE SCALE GENOMIC DNA]</scope>
    <source>
        <strain evidence="2">cv. Amiga</strain>
    </source>
</reference>
<comment type="caution">
    <text evidence="1">The sequence shown here is derived from an EMBL/GenBank/DDBJ whole genome shotgun (WGS) entry which is preliminary data.</text>
</comment>
<name>A0A6A4QJD6_LUPAL</name>
<keyword evidence="2" id="KW-1185">Reference proteome</keyword>